<comment type="caution">
    <text evidence="1">The sequence shown here is derived from an EMBL/GenBank/DDBJ whole genome shotgun (WGS) entry which is preliminary data.</text>
</comment>
<dbReference type="InterPro" id="IPR002110">
    <property type="entry name" value="Ankyrin_rpt"/>
</dbReference>
<organism evidence="1 2">
    <name type="scientific">Aphanomyces euteiches</name>
    <dbReference type="NCBI Taxonomy" id="100861"/>
    <lineage>
        <taxon>Eukaryota</taxon>
        <taxon>Sar</taxon>
        <taxon>Stramenopiles</taxon>
        <taxon>Oomycota</taxon>
        <taxon>Saprolegniomycetes</taxon>
        <taxon>Saprolegniales</taxon>
        <taxon>Verrucalvaceae</taxon>
        <taxon>Aphanomyces</taxon>
    </lineage>
</organism>
<dbReference type="PANTHER" id="PTHR46586:SF3">
    <property type="entry name" value="ANKYRIN REPEAT-CONTAINING PROTEIN"/>
    <property type="match status" value="1"/>
</dbReference>
<gene>
    <name evidence="1" type="ORF">Ae201684_013943</name>
</gene>
<dbReference type="Gene3D" id="1.25.40.20">
    <property type="entry name" value="Ankyrin repeat-containing domain"/>
    <property type="match status" value="1"/>
</dbReference>
<protein>
    <submittedName>
        <fullName evidence="1">Uncharacterized protein</fullName>
    </submittedName>
</protein>
<evidence type="ECO:0000313" key="2">
    <source>
        <dbReference type="Proteomes" id="UP000481153"/>
    </source>
</evidence>
<name>A0A6G0WLG2_9STRA</name>
<reference evidence="1 2" key="1">
    <citation type="submission" date="2019-07" db="EMBL/GenBank/DDBJ databases">
        <title>Genomics analysis of Aphanomyces spp. identifies a new class of oomycete effector associated with host adaptation.</title>
        <authorList>
            <person name="Gaulin E."/>
        </authorList>
    </citation>
    <scope>NUCLEOTIDE SEQUENCE [LARGE SCALE GENOMIC DNA]</scope>
    <source>
        <strain evidence="1 2">ATCC 201684</strain>
    </source>
</reference>
<dbReference type="InterPro" id="IPR052050">
    <property type="entry name" value="SecEffector_AnkRepeat"/>
</dbReference>
<dbReference type="Pfam" id="PF12796">
    <property type="entry name" value="Ank_2"/>
    <property type="match status" value="1"/>
</dbReference>
<dbReference type="AlphaFoldDB" id="A0A6G0WLG2"/>
<dbReference type="InterPro" id="IPR036770">
    <property type="entry name" value="Ankyrin_rpt-contain_sf"/>
</dbReference>
<dbReference type="EMBL" id="VJMJ01000181">
    <property type="protein sequence ID" value="KAF0728115.1"/>
    <property type="molecule type" value="Genomic_DNA"/>
</dbReference>
<dbReference type="Proteomes" id="UP000481153">
    <property type="component" value="Unassembled WGS sequence"/>
</dbReference>
<keyword evidence="2" id="KW-1185">Reference proteome</keyword>
<dbReference type="SUPFAM" id="SSF48403">
    <property type="entry name" value="Ankyrin repeat"/>
    <property type="match status" value="1"/>
</dbReference>
<sequence length="228" mass="25025">MPLSTSSMAIVFDRSGLFNEITAFMPGKAFKDWTDSYSILRAGHTWMLDFNSMTLEPSIMIQAAEDGRLNIVQWLQAREIPSDIPTAIKGAAAEGHLDVVEFLLAQQTDSQSSSNALAYAAASGHLHIVESLMQQSKNTEARQELSSEALAIAADFQQHHVVEWLQGEKNAPNPPSQTSNCLYSILTTFVPAPAGSSKLSWFGHLRQNFSSIVEMVSILNVEKNTVNK</sequence>
<dbReference type="VEuPathDB" id="FungiDB:AeMF1_019509"/>
<evidence type="ECO:0000313" key="1">
    <source>
        <dbReference type="EMBL" id="KAF0728115.1"/>
    </source>
</evidence>
<accession>A0A6G0WLG2</accession>
<dbReference type="PANTHER" id="PTHR46586">
    <property type="entry name" value="ANKYRIN REPEAT-CONTAINING PROTEIN"/>
    <property type="match status" value="1"/>
</dbReference>
<proteinExistence type="predicted"/>